<evidence type="ECO:0000313" key="2">
    <source>
        <dbReference type="Proteomes" id="UP000199093"/>
    </source>
</evidence>
<dbReference type="RefSeq" id="WP_089850392.1">
    <property type="nucleotide sequence ID" value="NZ_FNEJ01000022.1"/>
</dbReference>
<name>A0A1G8RWE4_9RHOB</name>
<evidence type="ECO:0000313" key="1">
    <source>
        <dbReference type="EMBL" id="SDJ21257.1"/>
    </source>
</evidence>
<protein>
    <submittedName>
        <fullName evidence="1">Uncharacterized protein</fullName>
    </submittedName>
</protein>
<accession>A0A1G8RWE4</accession>
<dbReference type="OrthoDB" id="7866332at2"/>
<keyword evidence="2" id="KW-1185">Reference proteome</keyword>
<gene>
    <name evidence="1" type="ORF">SAMN04487993_10226</name>
</gene>
<dbReference type="STRING" id="555512.SAMN04487993_10226"/>
<dbReference type="AlphaFoldDB" id="A0A1G8RWE4"/>
<dbReference type="EMBL" id="FNEJ01000022">
    <property type="protein sequence ID" value="SDJ21257.1"/>
    <property type="molecule type" value="Genomic_DNA"/>
</dbReference>
<proteinExistence type="predicted"/>
<organism evidence="1 2">
    <name type="scientific">Salipiger marinus</name>
    <dbReference type="NCBI Taxonomy" id="555512"/>
    <lineage>
        <taxon>Bacteria</taxon>
        <taxon>Pseudomonadati</taxon>
        <taxon>Pseudomonadota</taxon>
        <taxon>Alphaproteobacteria</taxon>
        <taxon>Rhodobacterales</taxon>
        <taxon>Roseobacteraceae</taxon>
        <taxon>Salipiger</taxon>
    </lineage>
</organism>
<sequence>MTYSYQIALIVPAAQREAAKRIAEAMGWGPDNYRVPLSDGAYYGLSAVAQPSFVDALAAAGSGTAPEGVDPADLEAVLPVLLSSIEPVGTRAQADQFDALCAQHGLTRSFEPGA</sequence>
<reference evidence="1 2" key="1">
    <citation type="submission" date="2016-10" db="EMBL/GenBank/DDBJ databases">
        <authorList>
            <person name="de Groot N.N."/>
        </authorList>
    </citation>
    <scope>NUCLEOTIDE SEQUENCE [LARGE SCALE GENOMIC DNA]</scope>
    <source>
        <strain evidence="1 2">DSM 26424</strain>
    </source>
</reference>
<dbReference type="Proteomes" id="UP000199093">
    <property type="component" value="Unassembled WGS sequence"/>
</dbReference>